<dbReference type="EMBL" id="PVBS01000001">
    <property type="protein sequence ID" value="PRD56905.1"/>
    <property type="molecule type" value="Genomic_DNA"/>
</dbReference>
<organism evidence="2 3">
    <name type="scientific">Sphingobacterium gobiense</name>
    <dbReference type="NCBI Taxonomy" id="1382456"/>
    <lineage>
        <taxon>Bacteria</taxon>
        <taxon>Pseudomonadati</taxon>
        <taxon>Bacteroidota</taxon>
        <taxon>Sphingobacteriia</taxon>
        <taxon>Sphingobacteriales</taxon>
        <taxon>Sphingobacteriaceae</taxon>
        <taxon>Sphingobacterium</taxon>
    </lineage>
</organism>
<sequence>MENLMKAAVMQIDEKVLTACGKFFQTHGLKLLCAESMTAGYLSTLWSLEFNSGDYFLGSLVCYDNQCKTKLLSVSKNKIEKYCAESAVVTLRMLDGLSASSIPGADVFISVTGLAYKTNNPRQKREVGTVYYAFQYRKEKRIYKKQFSGDPSTILMQTCNSIFRDLIAWLPTVIKKAEKHISSNMSKID</sequence>
<feature type="domain" description="CinA C-terminal" evidence="1">
    <location>
        <begin position="15"/>
        <end position="166"/>
    </location>
</feature>
<evidence type="ECO:0000259" key="1">
    <source>
        <dbReference type="Pfam" id="PF02464"/>
    </source>
</evidence>
<evidence type="ECO:0000313" key="3">
    <source>
        <dbReference type="Proteomes" id="UP000238642"/>
    </source>
</evidence>
<keyword evidence="3" id="KW-1185">Reference proteome</keyword>
<dbReference type="InterPro" id="IPR036653">
    <property type="entry name" value="CinA-like_C"/>
</dbReference>
<name>A0A2S9JUD6_9SPHI</name>
<reference evidence="2 3" key="1">
    <citation type="submission" date="2018-02" db="EMBL/GenBank/DDBJ databases">
        <title>The draft genome of Sphingobacterium gobiense H7.</title>
        <authorList>
            <person name="Li L."/>
            <person name="Liu L."/>
            <person name="Zhang X."/>
            <person name="Wang T."/>
            <person name="Liang L."/>
        </authorList>
    </citation>
    <scope>NUCLEOTIDE SEQUENCE [LARGE SCALE GENOMIC DNA]</scope>
    <source>
        <strain evidence="2 3">ACCC 05757</strain>
    </source>
</reference>
<dbReference type="Pfam" id="PF02464">
    <property type="entry name" value="CinA"/>
    <property type="match status" value="1"/>
</dbReference>
<dbReference type="Proteomes" id="UP000238642">
    <property type="component" value="Unassembled WGS sequence"/>
</dbReference>
<evidence type="ECO:0000313" key="2">
    <source>
        <dbReference type="EMBL" id="PRD56905.1"/>
    </source>
</evidence>
<dbReference type="AlphaFoldDB" id="A0A2S9JUD6"/>
<dbReference type="Gene3D" id="3.90.950.20">
    <property type="entry name" value="CinA-like"/>
    <property type="match status" value="1"/>
</dbReference>
<gene>
    <name evidence="2" type="ORF">C5749_06755</name>
</gene>
<dbReference type="InterPro" id="IPR008136">
    <property type="entry name" value="CinA_C"/>
</dbReference>
<protein>
    <submittedName>
        <fullName evidence="2">CinA family protein</fullName>
    </submittedName>
</protein>
<dbReference type="NCBIfam" id="TIGR00199">
    <property type="entry name" value="PncC_domain"/>
    <property type="match status" value="1"/>
</dbReference>
<dbReference type="RefSeq" id="WP_105724178.1">
    <property type="nucleotide sequence ID" value="NZ_PVBS01000001.1"/>
</dbReference>
<accession>A0A2S9JUD6</accession>
<dbReference type="SUPFAM" id="SSF142433">
    <property type="entry name" value="CinA-like"/>
    <property type="match status" value="1"/>
</dbReference>
<dbReference type="OrthoDB" id="6659578at2"/>
<comment type="caution">
    <text evidence="2">The sequence shown here is derived from an EMBL/GenBank/DDBJ whole genome shotgun (WGS) entry which is preliminary data.</text>
</comment>
<proteinExistence type="predicted"/>